<dbReference type="Gene3D" id="2.60.120.560">
    <property type="entry name" value="Exo-inulinase, domain 1"/>
    <property type="match status" value="1"/>
</dbReference>
<dbReference type="InterPro" id="IPR011042">
    <property type="entry name" value="6-blade_b-propeller_TolB-like"/>
</dbReference>
<evidence type="ECO:0000256" key="1">
    <source>
        <dbReference type="ARBA" id="ARBA00022617"/>
    </source>
</evidence>
<dbReference type="PANTHER" id="PTHR33546:SF1">
    <property type="entry name" value="LARGE, MULTIFUNCTIONAL SECRETED PROTEIN"/>
    <property type="match status" value="1"/>
</dbReference>
<dbReference type="SUPFAM" id="SSF49785">
    <property type="entry name" value="Galactose-binding domain-like"/>
    <property type="match status" value="1"/>
</dbReference>
<dbReference type="Gene3D" id="2.120.10.30">
    <property type="entry name" value="TolB, C-terminal domain"/>
    <property type="match status" value="1"/>
</dbReference>
<dbReference type="InterPro" id="IPR036909">
    <property type="entry name" value="Cyt_c-like_dom_sf"/>
</dbReference>
<dbReference type="InterPro" id="IPR013427">
    <property type="entry name" value="Haem-bd_dom_put"/>
</dbReference>
<dbReference type="Gene3D" id="1.10.760.10">
    <property type="entry name" value="Cytochrome c-like domain"/>
    <property type="match status" value="1"/>
</dbReference>
<keyword evidence="3 4" id="KW-0408">Iron</keyword>
<dbReference type="InterPro" id="IPR008979">
    <property type="entry name" value="Galactose-bd-like_sf"/>
</dbReference>
<keyword evidence="1 4" id="KW-0349">Heme</keyword>
<sequence length="1250" mass="136398">MGLLRYLLLGLFTSAAIIGSCESPRYQVLFNGKDLSQWRGLAPYWTVRDGAIVGETTKENPVKSNTFLIWQGGTVGDFEFRCLVRFEGNNSGVQYRSELADENQLALRGYQADLHPRPDYMGMMYGEKTGRGIIATGGQRVVINADGKSDATDAFAPLGDIATERWNELVIVAVGNRMIHQINGVTTVDVTDDHPDARRSGLLGLQLHQGPAMKAEYRNLLLRSLDGDQARRVLQAAIDSSSSASAAATKDATQAAVTKPNAETWLQQTPKPQWIWADRSATNQKVWFRKSFQITAAAKHTRLYATCDNRMTLFINGKQVANSDAWQSPIDQDVTPLIQPGRNVIAIAGQNEGGVAALVAKLTVTESDGNETSIVTDNSWKRSESPAKDWNATEFDESDWTAAKIIDQIGAGPWGIPGQESGSAGGATVIRPQEIVAPPGFVVEQVYSVPKQQGSWVALATDPQGRLYACDQGGAGLYRLTLRTGDSPLVEKVSIGSLADVSGAQGLHWAEDSLWFHRNGGHLIRLTDSDGDDRLDAAETYPGTTGGGEHGNHAVLPMPGGEGLFLDGGNAAPLASHRRSRVPTWYEGHLLPRMWDSNGHARGRLAPGGWVTELDVDSKEQVVRTVGFRNQYDIALNRHDDLFAYDADMEWDLGLPWYRPTRICLAASGADYGWRSGSGKWPSYYEDSLPPVVDIGPGSPTGLVAVSDADFPTRYRDALFACDWTFGTMYAIHLEPAGAGYRGVAEPFVYGSPLPLTDAVIGVDGTLYFAIGGRGTGSGLYRVRYLGDASRVEPTHTDPAAAQARKLRRSLEAFHGVESPDAIAAAWPVLSSSDRFLRHAARVAVESQPLESWAERAVLEPEPQARITAIVALARMGDEYHRAGAMVGLMGLRPDSLDKSQLLGMLRGYALIFDRLGKPTERESEQVIAQLDPLLPSDDAEVNTELIRVLTYLRSESVIGKTIKLIDNRPPTEPPAWSELASRNKGYGRAIDNLIQSTPPSREIMYAFLLRNLKDGWTLDQRRSYFAFLNEAAKASGGASYAGYLTRIRDEALANCSNQERVALQDITGEDFNPQPDFPIVEPQGPGQKWTVEEALATSRGPKNFERGRSLFFSAKCAACHRLGGLGGAIGPDLTSIPNKFDERYLVEAIVHPSKDISDQYGSSRVLTDDGQVLIGLVVEKENGDLTVYPIDENAKAVEVDADSVELIEASKVSQMPEGLLDRLGRDEVRDLLTYLMTAGNPNDKRWGRN</sequence>
<dbReference type="Gene3D" id="2.60.120.260">
    <property type="entry name" value="Galactose-binding domain-like"/>
    <property type="match status" value="1"/>
</dbReference>
<dbReference type="GO" id="GO:0016787">
    <property type="term" value="F:hydrolase activity"/>
    <property type="evidence" value="ECO:0007669"/>
    <property type="project" value="InterPro"/>
</dbReference>
<evidence type="ECO:0000259" key="5">
    <source>
        <dbReference type="PROSITE" id="PS51007"/>
    </source>
</evidence>
<dbReference type="EMBL" id="CP036264">
    <property type="protein sequence ID" value="QEG01337.1"/>
    <property type="molecule type" value="Genomic_DNA"/>
</dbReference>
<dbReference type="InterPro" id="IPR009056">
    <property type="entry name" value="Cyt_c-like_dom"/>
</dbReference>
<dbReference type="AlphaFoldDB" id="A0A5B9MN42"/>
<evidence type="ECO:0000256" key="4">
    <source>
        <dbReference type="PROSITE-ProRule" id="PRU00433"/>
    </source>
</evidence>
<dbReference type="SUPFAM" id="SSF46626">
    <property type="entry name" value="Cytochrome c"/>
    <property type="match status" value="1"/>
</dbReference>
<keyword evidence="7" id="KW-1185">Reference proteome</keyword>
<dbReference type="RefSeq" id="WP_147870425.1">
    <property type="nucleotide sequence ID" value="NZ_CP036264.1"/>
</dbReference>
<dbReference type="PROSITE" id="PS51007">
    <property type="entry name" value="CYTC"/>
    <property type="match status" value="1"/>
</dbReference>
<dbReference type="GO" id="GO:0046872">
    <property type="term" value="F:metal ion binding"/>
    <property type="evidence" value="ECO:0007669"/>
    <property type="project" value="UniProtKB-KW"/>
</dbReference>
<proteinExistence type="predicted"/>
<reference evidence="6 7" key="1">
    <citation type="submission" date="2019-02" db="EMBL/GenBank/DDBJ databases">
        <title>Planctomycetal bacteria perform biofilm scaping via a novel small molecule.</title>
        <authorList>
            <person name="Jeske O."/>
            <person name="Boedeker C."/>
            <person name="Wiegand S."/>
            <person name="Breitling P."/>
            <person name="Kallscheuer N."/>
            <person name="Jogler M."/>
            <person name="Rohde M."/>
            <person name="Petersen J."/>
            <person name="Medema M.H."/>
            <person name="Surup F."/>
            <person name="Jogler C."/>
        </authorList>
    </citation>
    <scope>NUCLEOTIDE SEQUENCE [LARGE SCALE GENOMIC DNA]</scope>
    <source>
        <strain evidence="6 7">Mal15</strain>
    </source>
</reference>
<dbReference type="PROSITE" id="PS51257">
    <property type="entry name" value="PROKAR_LIPOPROTEIN"/>
    <property type="match status" value="1"/>
</dbReference>
<dbReference type="Pfam" id="PF00034">
    <property type="entry name" value="Cytochrom_C"/>
    <property type="match status" value="1"/>
</dbReference>
<feature type="domain" description="Cytochrome c" evidence="5">
    <location>
        <begin position="1103"/>
        <end position="1240"/>
    </location>
</feature>
<evidence type="ECO:0000256" key="3">
    <source>
        <dbReference type="ARBA" id="ARBA00023004"/>
    </source>
</evidence>
<gene>
    <name evidence="6" type="ORF">Mal15_54130</name>
</gene>
<dbReference type="Proteomes" id="UP000321353">
    <property type="component" value="Chromosome"/>
</dbReference>
<dbReference type="InterPro" id="IPR011041">
    <property type="entry name" value="Quinoprot_gluc/sorb_DH_b-prop"/>
</dbReference>
<dbReference type="SUPFAM" id="SSF50952">
    <property type="entry name" value="Soluble quinoprotein glucose dehydrogenase"/>
    <property type="match status" value="1"/>
</dbReference>
<evidence type="ECO:0000313" key="7">
    <source>
        <dbReference type="Proteomes" id="UP000321353"/>
    </source>
</evidence>
<dbReference type="GO" id="GO:0009055">
    <property type="term" value="F:electron transfer activity"/>
    <property type="evidence" value="ECO:0007669"/>
    <property type="project" value="InterPro"/>
</dbReference>
<dbReference type="Pfam" id="PF06439">
    <property type="entry name" value="3keto-disac_hyd"/>
    <property type="match status" value="1"/>
</dbReference>
<accession>A0A5B9MN42</accession>
<dbReference type="GO" id="GO:0020037">
    <property type="term" value="F:heme binding"/>
    <property type="evidence" value="ECO:0007669"/>
    <property type="project" value="InterPro"/>
</dbReference>
<name>A0A5B9MN42_9BACT</name>
<dbReference type="PANTHER" id="PTHR33546">
    <property type="entry name" value="LARGE, MULTIFUNCTIONAL SECRETED PROTEIN-RELATED"/>
    <property type="match status" value="1"/>
</dbReference>
<dbReference type="KEGG" id="smam:Mal15_54130"/>
<keyword evidence="2 4" id="KW-0479">Metal-binding</keyword>
<organism evidence="6 7">
    <name type="scientific">Stieleria maiorica</name>
    <dbReference type="NCBI Taxonomy" id="2795974"/>
    <lineage>
        <taxon>Bacteria</taxon>
        <taxon>Pseudomonadati</taxon>
        <taxon>Planctomycetota</taxon>
        <taxon>Planctomycetia</taxon>
        <taxon>Pirellulales</taxon>
        <taxon>Pirellulaceae</taxon>
        <taxon>Stieleria</taxon>
    </lineage>
</organism>
<evidence type="ECO:0000313" key="6">
    <source>
        <dbReference type="EMBL" id="QEG01337.1"/>
    </source>
</evidence>
<dbReference type="NCBIfam" id="TIGR02603">
    <property type="entry name" value="CxxCH_TIGR02603"/>
    <property type="match status" value="1"/>
</dbReference>
<evidence type="ECO:0000256" key="2">
    <source>
        <dbReference type="ARBA" id="ARBA00022723"/>
    </source>
</evidence>
<dbReference type="InterPro" id="IPR010496">
    <property type="entry name" value="AL/BT2_dom"/>
</dbReference>
<protein>
    <submittedName>
        <fullName evidence="6">Cytochrome c</fullName>
    </submittedName>
</protein>